<feature type="compositionally biased region" description="Gly residues" evidence="1">
    <location>
        <begin position="41"/>
        <end position="52"/>
    </location>
</feature>
<sequence length="67" mass="6992">MLDGKHAHLSENCCLELFQPLCDLHGPLLYRLRGAVLGGGDGRGGGGGGGGHVGDRPERRAERAAEQ</sequence>
<protein>
    <submittedName>
        <fullName evidence="2">Uncharacterized protein</fullName>
    </submittedName>
</protein>
<accession>C4J1U5</accession>
<reference evidence="2" key="2">
    <citation type="submission" date="2012-06" db="EMBL/GenBank/DDBJ databases">
        <authorList>
            <person name="Yu Y."/>
            <person name="Currie J."/>
            <person name="Lomeli R."/>
            <person name="Angelova A."/>
            <person name="Collura K."/>
            <person name="Wissotski M."/>
            <person name="Campos D."/>
            <person name="Kudrna D."/>
            <person name="Golser W."/>
            <person name="Ashely E."/>
            <person name="Descour A."/>
            <person name="Fernandes J."/>
            <person name="Soderlund C."/>
            <person name="Walbot V."/>
        </authorList>
    </citation>
    <scope>NUCLEOTIDE SEQUENCE</scope>
    <source>
        <strain evidence="2">B73</strain>
    </source>
</reference>
<evidence type="ECO:0000256" key="1">
    <source>
        <dbReference type="SAM" id="MobiDB-lite"/>
    </source>
</evidence>
<feature type="region of interest" description="Disordered" evidence="1">
    <location>
        <begin position="41"/>
        <end position="67"/>
    </location>
</feature>
<dbReference type="EMBL" id="BT084792">
    <property type="protein sequence ID" value="ACR35145.1"/>
    <property type="molecule type" value="mRNA"/>
</dbReference>
<organism evidence="2">
    <name type="scientific">Zea mays</name>
    <name type="common">Maize</name>
    <dbReference type="NCBI Taxonomy" id="4577"/>
    <lineage>
        <taxon>Eukaryota</taxon>
        <taxon>Viridiplantae</taxon>
        <taxon>Streptophyta</taxon>
        <taxon>Embryophyta</taxon>
        <taxon>Tracheophyta</taxon>
        <taxon>Spermatophyta</taxon>
        <taxon>Magnoliopsida</taxon>
        <taxon>Liliopsida</taxon>
        <taxon>Poales</taxon>
        <taxon>Poaceae</taxon>
        <taxon>PACMAD clade</taxon>
        <taxon>Panicoideae</taxon>
        <taxon>Andropogonodae</taxon>
        <taxon>Andropogoneae</taxon>
        <taxon>Tripsacinae</taxon>
        <taxon>Zea</taxon>
    </lineage>
</organism>
<proteinExistence type="evidence at transcript level"/>
<reference evidence="2" key="1">
    <citation type="journal article" date="2009" name="PLoS Genet.">
        <title>Sequencing, mapping, and analysis of 27,455 maize full-length cDNAs.</title>
        <authorList>
            <person name="Soderlund C."/>
            <person name="Descour A."/>
            <person name="Kudrna D."/>
            <person name="Bomhoff M."/>
            <person name="Boyd L."/>
            <person name="Currie J."/>
            <person name="Angelova A."/>
            <person name="Collura K."/>
            <person name="Wissotski M."/>
            <person name="Ashley E."/>
            <person name="Morrow D."/>
            <person name="Fernandes J."/>
            <person name="Walbot V."/>
            <person name="Yu Y."/>
        </authorList>
    </citation>
    <scope>NUCLEOTIDE SEQUENCE</scope>
    <source>
        <strain evidence="2">B73</strain>
    </source>
</reference>
<feature type="compositionally biased region" description="Basic and acidic residues" evidence="1">
    <location>
        <begin position="53"/>
        <end position="67"/>
    </location>
</feature>
<dbReference type="AlphaFoldDB" id="C4J1U5"/>
<name>C4J1U5_MAIZE</name>
<evidence type="ECO:0000313" key="2">
    <source>
        <dbReference type="EMBL" id="ACR35145.1"/>
    </source>
</evidence>